<dbReference type="AlphaFoldDB" id="A0A1X0NQB7"/>
<keyword evidence="2 4" id="KW-0808">Transferase</keyword>
<dbReference type="EMBL" id="NBCO01000029">
    <property type="protein sequence ID" value="ORC86330.1"/>
    <property type="molecule type" value="Genomic_DNA"/>
</dbReference>
<dbReference type="InterPro" id="IPR050271">
    <property type="entry name" value="UDP-glycosyltransferase"/>
</dbReference>
<keyword evidence="3" id="KW-1133">Transmembrane helix</keyword>
<keyword evidence="3" id="KW-0472">Membrane</keyword>
<dbReference type="Proteomes" id="UP000192257">
    <property type="component" value="Unassembled WGS sequence"/>
</dbReference>
<evidence type="ECO:0000313" key="4">
    <source>
        <dbReference type="EMBL" id="ORC86330.1"/>
    </source>
</evidence>
<reference evidence="4 5" key="1">
    <citation type="submission" date="2017-03" db="EMBL/GenBank/DDBJ databases">
        <title>An alternative strategy for trypanosome survival in the mammalian bloodstream revealed through genome and transcriptome analysis of the ubiquitous bovine parasite Trypanosoma (Megatrypanum) theileri.</title>
        <authorList>
            <person name="Kelly S."/>
            <person name="Ivens A."/>
            <person name="Mott A."/>
            <person name="O'Neill E."/>
            <person name="Emms D."/>
            <person name="Macleod O."/>
            <person name="Voorheis P."/>
            <person name="Matthews J."/>
            <person name="Matthews K."/>
            <person name="Carrington M."/>
        </authorList>
    </citation>
    <scope>NUCLEOTIDE SEQUENCE [LARGE SCALE GENOMIC DNA]</scope>
    <source>
        <strain evidence="4">Edinburgh</strain>
    </source>
</reference>
<evidence type="ECO:0000256" key="3">
    <source>
        <dbReference type="SAM" id="Phobius"/>
    </source>
</evidence>
<dbReference type="GeneID" id="39988149"/>
<keyword evidence="3" id="KW-0812">Transmembrane</keyword>
<dbReference type="Gene3D" id="3.40.50.2000">
    <property type="entry name" value="Glycogen Phosphorylase B"/>
    <property type="match status" value="2"/>
</dbReference>
<name>A0A1X0NQB7_9TRYP</name>
<organism evidence="4 5">
    <name type="scientific">Trypanosoma theileri</name>
    <dbReference type="NCBI Taxonomy" id="67003"/>
    <lineage>
        <taxon>Eukaryota</taxon>
        <taxon>Discoba</taxon>
        <taxon>Euglenozoa</taxon>
        <taxon>Kinetoplastea</taxon>
        <taxon>Metakinetoplastina</taxon>
        <taxon>Trypanosomatida</taxon>
        <taxon>Trypanosomatidae</taxon>
        <taxon>Trypanosoma</taxon>
    </lineage>
</organism>
<feature type="transmembrane region" description="Helical" evidence="3">
    <location>
        <begin position="529"/>
        <end position="547"/>
    </location>
</feature>
<comment type="caution">
    <text evidence="4">The sequence shown here is derived from an EMBL/GenBank/DDBJ whole genome shotgun (WGS) entry which is preliminary data.</text>
</comment>
<dbReference type="SUPFAM" id="SSF53756">
    <property type="entry name" value="UDP-Glycosyltransferase/glycogen phosphorylase"/>
    <property type="match status" value="1"/>
</dbReference>
<evidence type="ECO:0000256" key="2">
    <source>
        <dbReference type="ARBA" id="ARBA00022679"/>
    </source>
</evidence>
<gene>
    <name evidence="4" type="ORF">TM35_000292120</name>
</gene>
<dbReference type="OrthoDB" id="5835829at2759"/>
<dbReference type="STRING" id="67003.A0A1X0NQB7"/>
<sequence length="584" mass="66172">MKQIKRLEEGIIVSSPLGVNFCCLVVLVLLLGPVNLLAFTVTAAGNSEKVNVSEPFSPLHVAIVSIPLHGHFKPLQIIGEEFTRRGHRVTYFIENQNWCKKLVQIKDMVKCIVLPSYNVFSENFFRNLSQLDNTLASLPELFVEISRHHELHLGDYLTAVKEVHAAHPLSMIISDVSTFVGGSVATALSIPSVTFLPLTTMIPLGVSSQIPIMGTGWPARMNEWQRMANFGIKALLAIVPDKLDSVNTVRSLYGIKPIKDGFELGGWYDTIMAPTLWGFDIPHEVCPNFHPLGLLSFHEARTSPMEKELAVFLDKCQVGSIYVNFGTLVELSPFLGERIVKALRQLPYCIVWKLKDSEKQSILKYLGEIKERSFFSHFFISPFNIMRHKNTVTFLSHCGDASIHEAIDAKLPIVGIPFFADQVDVCQRVEESKIGKCLGEKNSFTSESLAKTIRHVVVNLHQMRNNMEYLLRISKFLGGAERAVDILESRQRNHLLGRNETLERCVIFNEELETKLQPLFIRVAQLDVFLVWFIVFLPLWFPIFICAEKVILCIKMILCGRVAHTKFRPRRFMAKSRSLQLEVN</sequence>
<keyword evidence="5" id="KW-1185">Reference proteome</keyword>
<accession>A0A1X0NQB7</accession>
<keyword evidence="1" id="KW-0328">Glycosyltransferase</keyword>
<dbReference type="PANTHER" id="PTHR48043">
    <property type="entry name" value="EG:EG0003.4 PROTEIN-RELATED"/>
    <property type="match status" value="1"/>
</dbReference>
<dbReference type="RefSeq" id="XP_028880396.1">
    <property type="nucleotide sequence ID" value="XM_029028369.1"/>
</dbReference>
<dbReference type="PANTHER" id="PTHR48043:SF145">
    <property type="entry name" value="FI06409P-RELATED"/>
    <property type="match status" value="1"/>
</dbReference>
<dbReference type="CDD" id="cd03784">
    <property type="entry name" value="GT1_Gtf-like"/>
    <property type="match status" value="1"/>
</dbReference>
<evidence type="ECO:0000256" key="1">
    <source>
        <dbReference type="ARBA" id="ARBA00022676"/>
    </source>
</evidence>
<proteinExistence type="predicted"/>
<dbReference type="InterPro" id="IPR002213">
    <property type="entry name" value="UDP_glucos_trans"/>
</dbReference>
<dbReference type="VEuPathDB" id="TriTrypDB:TM35_000292120"/>
<dbReference type="Pfam" id="PF00201">
    <property type="entry name" value="UDPGT"/>
    <property type="match status" value="1"/>
</dbReference>
<feature type="transmembrane region" description="Helical" evidence="3">
    <location>
        <begin position="12"/>
        <end position="32"/>
    </location>
</feature>
<protein>
    <submittedName>
        <fullName evidence="4">UDP-glucoronosyl and UDP-glucosyl transferase</fullName>
    </submittedName>
</protein>
<evidence type="ECO:0000313" key="5">
    <source>
        <dbReference type="Proteomes" id="UP000192257"/>
    </source>
</evidence>
<dbReference type="GO" id="GO:0008194">
    <property type="term" value="F:UDP-glycosyltransferase activity"/>
    <property type="evidence" value="ECO:0007669"/>
    <property type="project" value="InterPro"/>
</dbReference>